<proteinExistence type="predicted"/>
<evidence type="ECO:0000313" key="1">
    <source>
        <dbReference type="EMBL" id="KKM18768.1"/>
    </source>
</evidence>
<dbReference type="AlphaFoldDB" id="A0A0F9K9J4"/>
<dbReference type="EMBL" id="LAZR01014149">
    <property type="protein sequence ID" value="KKM18768.1"/>
    <property type="molecule type" value="Genomic_DNA"/>
</dbReference>
<sequence length="299" mass="35284">MKILVSLTILLNKLLDKSVLSEFIPIPQFSVFSHPQLNPYPDWVNKFKGWGEFGTFTDYIIRKILLNLFPNKVKNAQIIAEEGYGSLIAQISSDSNPFLDLVLPVIPKKDLLNFSEEVETSIINFYEPKITWEKTIYDIYRMSCLDKVVRNNKLEMPRFSKEQIEECIPFFKHIEDWLEFKFTNSRTIYPNPILGHQYTLSADADLFIDSTIYEIKTVKEPLWYIENEYYQLFGYVSLFEYLKDNVSSWERPEVKWEGLDAIGYIFPLHLQEITMDISAWKKKDRLNYLSKLVHNANMI</sequence>
<organism evidence="1">
    <name type="scientific">marine sediment metagenome</name>
    <dbReference type="NCBI Taxonomy" id="412755"/>
    <lineage>
        <taxon>unclassified sequences</taxon>
        <taxon>metagenomes</taxon>
        <taxon>ecological metagenomes</taxon>
    </lineage>
</organism>
<gene>
    <name evidence="1" type="ORF">LCGC14_1662340</name>
</gene>
<name>A0A0F9K9J4_9ZZZZ</name>
<comment type="caution">
    <text evidence="1">The sequence shown here is derived from an EMBL/GenBank/DDBJ whole genome shotgun (WGS) entry which is preliminary data.</text>
</comment>
<accession>A0A0F9K9J4</accession>
<reference evidence="1" key="1">
    <citation type="journal article" date="2015" name="Nature">
        <title>Complex archaea that bridge the gap between prokaryotes and eukaryotes.</title>
        <authorList>
            <person name="Spang A."/>
            <person name="Saw J.H."/>
            <person name="Jorgensen S.L."/>
            <person name="Zaremba-Niedzwiedzka K."/>
            <person name="Martijn J."/>
            <person name="Lind A.E."/>
            <person name="van Eijk R."/>
            <person name="Schleper C."/>
            <person name="Guy L."/>
            <person name="Ettema T.J."/>
        </authorList>
    </citation>
    <scope>NUCLEOTIDE SEQUENCE</scope>
</reference>
<protein>
    <submittedName>
        <fullName evidence="1">Uncharacterized protein</fullName>
    </submittedName>
</protein>